<comment type="caution">
    <text evidence="3">The sequence shown here is derived from an EMBL/GenBank/DDBJ whole genome shotgun (WGS) entry which is preliminary data.</text>
</comment>
<protein>
    <submittedName>
        <fullName evidence="3">Unnamed protein product</fullName>
    </submittedName>
</protein>
<evidence type="ECO:0000259" key="2">
    <source>
        <dbReference type="PROSITE" id="PS51388"/>
    </source>
</evidence>
<accession>A0AAN4Y971</accession>
<sequence>MDDQQIRELAEELPHVQHDRQRLDQELNKLQAGLDTFNIFSTESSSLQRPSIFAKPASRHSSLSQSLDPIAIRKKTKPQSKWDNRNSNTTTASTRNVNPAFGTPTSISTSLLFSRSSSSGDSSNANNPSKEKLPFNSLGSHTWNTPRPSDGLFGPLPFSNVETAKSSAEIGQGLFLAPRFGQSSGSSSIFGSTDTTAKYDPKEPPATEGLNR</sequence>
<dbReference type="Proteomes" id="UP001165205">
    <property type="component" value="Unassembled WGS sequence"/>
</dbReference>
<name>A0AAN4Y971_ASPOZ</name>
<feature type="region of interest" description="Disordered" evidence="1">
    <location>
        <begin position="44"/>
        <end position="148"/>
    </location>
</feature>
<feature type="compositionally biased region" description="Low complexity" evidence="1">
    <location>
        <begin position="85"/>
        <end position="96"/>
    </location>
</feature>
<reference evidence="3" key="1">
    <citation type="submission" date="2023-04" db="EMBL/GenBank/DDBJ databases">
        <title>Aspergillus oryzae NBRC 4228.</title>
        <authorList>
            <person name="Ichikawa N."/>
            <person name="Sato H."/>
            <person name="Tonouchi N."/>
        </authorList>
    </citation>
    <scope>NUCLEOTIDE SEQUENCE</scope>
    <source>
        <strain evidence="3">NBRC 4228</strain>
    </source>
</reference>
<feature type="compositionally biased region" description="Basic and acidic residues" evidence="1">
    <location>
        <begin position="197"/>
        <end position="212"/>
    </location>
</feature>
<organism evidence="3 4">
    <name type="scientific">Aspergillus oryzae</name>
    <name type="common">Yellow koji mold</name>
    <dbReference type="NCBI Taxonomy" id="5062"/>
    <lineage>
        <taxon>Eukaryota</taxon>
        <taxon>Fungi</taxon>
        <taxon>Dikarya</taxon>
        <taxon>Ascomycota</taxon>
        <taxon>Pezizomycotina</taxon>
        <taxon>Eurotiomycetes</taxon>
        <taxon>Eurotiomycetidae</taxon>
        <taxon>Eurotiales</taxon>
        <taxon>Aspergillaceae</taxon>
        <taxon>Aspergillus</taxon>
        <taxon>Aspergillus subgen. Circumdati</taxon>
    </lineage>
</organism>
<dbReference type="PROSITE" id="PS51388">
    <property type="entry name" value="GED"/>
    <property type="match status" value="1"/>
</dbReference>
<feature type="compositionally biased region" description="Low complexity" evidence="1">
    <location>
        <begin position="180"/>
        <end position="192"/>
    </location>
</feature>
<dbReference type="EMBL" id="BSYA01000013">
    <property type="protein sequence ID" value="GMG24788.1"/>
    <property type="molecule type" value="Genomic_DNA"/>
</dbReference>
<gene>
    <name evidence="3" type="ORF">Aory04_000196500</name>
</gene>
<evidence type="ECO:0000256" key="1">
    <source>
        <dbReference type="SAM" id="MobiDB-lite"/>
    </source>
</evidence>
<evidence type="ECO:0000313" key="4">
    <source>
        <dbReference type="Proteomes" id="UP001165205"/>
    </source>
</evidence>
<feature type="region of interest" description="Disordered" evidence="1">
    <location>
        <begin position="178"/>
        <end position="212"/>
    </location>
</feature>
<feature type="compositionally biased region" description="Polar residues" evidence="1">
    <location>
        <begin position="137"/>
        <end position="147"/>
    </location>
</feature>
<dbReference type="InterPro" id="IPR020850">
    <property type="entry name" value="GED_dom"/>
</dbReference>
<feature type="domain" description="GED" evidence="2">
    <location>
        <begin position="1"/>
        <end position="45"/>
    </location>
</feature>
<dbReference type="AlphaFoldDB" id="A0AAN4Y971"/>
<feature type="compositionally biased region" description="Low complexity" evidence="1">
    <location>
        <begin position="106"/>
        <end position="128"/>
    </location>
</feature>
<proteinExistence type="predicted"/>
<evidence type="ECO:0000313" key="3">
    <source>
        <dbReference type="EMBL" id="GMG24788.1"/>
    </source>
</evidence>